<evidence type="ECO:0000256" key="1">
    <source>
        <dbReference type="ARBA" id="ARBA00004651"/>
    </source>
</evidence>
<evidence type="ECO:0000256" key="3">
    <source>
        <dbReference type="ARBA" id="ARBA00022692"/>
    </source>
</evidence>
<gene>
    <name evidence="7" type="ORF">DENIS_1892</name>
</gene>
<evidence type="ECO:0000256" key="5">
    <source>
        <dbReference type="ARBA" id="ARBA00023136"/>
    </source>
</evidence>
<keyword evidence="5 6" id="KW-0472">Membrane</keyword>
<feature type="transmembrane region" description="Helical" evidence="6">
    <location>
        <begin position="33"/>
        <end position="52"/>
    </location>
</feature>
<name>A0A401FVD4_9BACT</name>
<evidence type="ECO:0000256" key="4">
    <source>
        <dbReference type="ARBA" id="ARBA00022989"/>
    </source>
</evidence>
<feature type="transmembrane region" description="Helical" evidence="6">
    <location>
        <begin position="116"/>
        <end position="137"/>
    </location>
</feature>
<dbReference type="PANTHER" id="PTHR40277">
    <property type="entry name" value="BLL5419 PROTEIN"/>
    <property type="match status" value="1"/>
</dbReference>
<dbReference type="InterPro" id="IPR022791">
    <property type="entry name" value="L-PG_synthase/AglD"/>
</dbReference>
<comment type="caution">
    <text evidence="7">The sequence shown here is derived from an EMBL/GenBank/DDBJ whole genome shotgun (WGS) entry which is preliminary data.</text>
</comment>
<dbReference type="Pfam" id="PF03706">
    <property type="entry name" value="LPG_synthase_TM"/>
    <property type="match status" value="1"/>
</dbReference>
<feature type="transmembrane region" description="Helical" evidence="6">
    <location>
        <begin position="291"/>
        <end position="317"/>
    </location>
</feature>
<evidence type="ECO:0000313" key="8">
    <source>
        <dbReference type="Proteomes" id="UP000288096"/>
    </source>
</evidence>
<evidence type="ECO:0000313" key="7">
    <source>
        <dbReference type="EMBL" id="GBC60932.1"/>
    </source>
</evidence>
<dbReference type="EMBL" id="BEXT01000001">
    <property type="protein sequence ID" value="GBC60932.1"/>
    <property type="molecule type" value="Genomic_DNA"/>
</dbReference>
<evidence type="ECO:0008006" key="9">
    <source>
        <dbReference type="Google" id="ProtNLM"/>
    </source>
</evidence>
<proteinExistence type="predicted"/>
<evidence type="ECO:0000256" key="6">
    <source>
        <dbReference type="SAM" id="Phobius"/>
    </source>
</evidence>
<keyword evidence="3 6" id="KW-0812">Transmembrane</keyword>
<feature type="transmembrane region" description="Helical" evidence="6">
    <location>
        <begin position="149"/>
        <end position="170"/>
    </location>
</feature>
<feature type="transmembrane region" description="Helical" evidence="6">
    <location>
        <begin position="215"/>
        <end position="238"/>
    </location>
</feature>
<dbReference type="Proteomes" id="UP000288096">
    <property type="component" value="Unassembled WGS sequence"/>
</dbReference>
<keyword evidence="8" id="KW-1185">Reference proteome</keyword>
<reference evidence="8" key="1">
    <citation type="submission" date="2017-11" db="EMBL/GenBank/DDBJ databases">
        <authorList>
            <person name="Watanabe M."/>
            <person name="Kojima H."/>
        </authorList>
    </citation>
    <scope>NUCLEOTIDE SEQUENCE [LARGE SCALE GENOMIC DNA]</scope>
    <source>
        <strain evidence="8">Tokyo 01</strain>
    </source>
</reference>
<comment type="subcellular location">
    <subcellularLocation>
        <location evidence="1">Cell membrane</location>
        <topology evidence="1">Multi-pass membrane protein</topology>
    </subcellularLocation>
</comment>
<reference evidence="8" key="2">
    <citation type="submission" date="2019-01" db="EMBL/GenBank/DDBJ databases">
        <title>Genome sequence of Desulfonema ishimotonii strain Tokyo 01.</title>
        <authorList>
            <person name="Fukui M."/>
        </authorList>
    </citation>
    <scope>NUCLEOTIDE SEQUENCE [LARGE SCALE GENOMIC DNA]</scope>
    <source>
        <strain evidence="8">Tokyo 01</strain>
    </source>
</reference>
<evidence type="ECO:0000256" key="2">
    <source>
        <dbReference type="ARBA" id="ARBA00022475"/>
    </source>
</evidence>
<feature type="transmembrane region" description="Helical" evidence="6">
    <location>
        <begin position="250"/>
        <end position="271"/>
    </location>
</feature>
<dbReference type="GO" id="GO:0005886">
    <property type="term" value="C:plasma membrane"/>
    <property type="evidence" value="ECO:0007669"/>
    <property type="project" value="UniProtKB-SubCell"/>
</dbReference>
<dbReference type="PANTHER" id="PTHR40277:SF1">
    <property type="entry name" value="BLL5419 PROTEIN"/>
    <property type="match status" value="1"/>
</dbReference>
<organism evidence="7 8">
    <name type="scientific">Desulfonema ishimotonii</name>
    <dbReference type="NCBI Taxonomy" id="45657"/>
    <lineage>
        <taxon>Bacteria</taxon>
        <taxon>Pseudomonadati</taxon>
        <taxon>Thermodesulfobacteriota</taxon>
        <taxon>Desulfobacteria</taxon>
        <taxon>Desulfobacterales</taxon>
        <taxon>Desulfococcaceae</taxon>
        <taxon>Desulfonema</taxon>
    </lineage>
</organism>
<dbReference type="NCBIfam" id="TIGR00374">
    <property type="entry name" value="flippase-like domain"/>
    <property type="match status" value="1"/>
</dbReference>
<keyword evidence="4 6" id="KW-1133">Transmembrane helix</keyword>
<protein>
    <recommendedName>
        <fullName evidence="9">Flippase-like domain-containing protein</fullName>
    </recommendedName>
</protein>
<keyword evidence="2" id="KW-1003">Cell membrane</keyword>
<accession>A0A401FVD4</accession>
<sequence>MVGIGLAGSLVHTTLMWTGGDLGRALAQPGSPLLLFCLFFHGLVVCMTSSRWRLLLNVQGVHISLAEAMRLTLMGFFFSLALPGTVSGDVMKMAFVTRRTETRKAEAAMTVMLDRIFGVFGLFTVSAVVVMLSLPFLLSLGQEYRLVRISAFLAGSGSLGVIIAFLLLWFHESLLRISYARRLIGFLARRLPEPVVEKFSRLACAIVLYAGKPGIVLSALGLSVLVHSCLALNLFCIGRVIGENILGVRDYFLATQVANAVAAIPLTPGGIGTRDATIALFFNAMNASSDQIGVIPVVMTVILVCWGGIGGIIFTLAGQNTEIPVHKTSDAYGVKPH</sequence>
<dbReference type="AlphaFoldDB" id="A0A401FVD4"/>